<name>A0A2W5EPW7_9SPHI</name>
<proteinExistence type="predicted"/>
<protein>
    <recommendedName>
        <fullName evidence="3">Outer membrane protein beta-barrel domain-containing protein</fullName>
    </recommendedName>
</protein>
<gene>
    <name evidence="1" type="ORF">DI598_12500</name>
</gene>
<evidence type="ECO:0000313" key="2">
    <source>
        <dbReference type="Proteomes" id="UP000249645"/>
    </source>
</evidence>
<comment type="caution">
    <text evidence="1">The sequence shown here is derived from an EMBL/GenBank/DDBJ whole genome shotgun (WGS) entry which is preliminary data.</text>
</comment>
<dbReference type="EMBL" id="QFOI01000238">
    <property type="protein sequence ID" value="PZP46101.1"/>
    <property type="molecule type" value="Genomic_DNA"/>
</dbReference>
<organism evidence="1 2">
    <name type="scientific">Pseudopedobacter saltans</name>
    <dbReference type="NCBI Taxonomy" id="151895"/>
    <lineage>
        <taxon>Bacteria</taxon>
        <taxon>Pseudomonadati</taxon>
        <taxon>Bacteroidota</taxon>
        <taxon>Sphingobacteriia</taxon>
        <taxon>Sphingobacteriales</taxon>
        <taxon>Sphingobacteriaceae</taxon>
        <taxon>Pseudopedobacter</taxon>
    </lineage>
</organism>
<accession>A0A2W5EPW7</accession>
<reference evidence="1 2" key="1">
    <citation type="submission" date="2017-11" db="EMBL/GenBank/DDBJ databases">
        <title>Infants hospitalized years apart are colonized by the same room-sourced microbial strains.</title>
        <authorList>
            <person name="Brooks B."/>
            <person name="Olm M.R."/>
            <person name="Firek B.A."/>
            <person name="Baker R."/>
            <person name="Thomas B.C."/>
            <person name="Morowitz M.J."/>
            <person name="Banfield J.F."/>
        </authorList>
    </citation>
    <scope>NUCLEOTIDE SEQUENCE [LARGE SCALE GENOMIC DNA]</scope>
    <source>
        <strain evidence="1">S2_009_000_R2_76</strain>
    </source>
</reference>
<dbReference type="AlphaFoldDB" id="A0A2W5EPW7"/>
<dbReference type="Proteomes" id="UP000249645">
    <property type="component" value="Unassembled WGS sequence"/>
</dbReference>
<evidence type="ECO:0000313" key="1">
    <source>
        <dbReference type="EMBL" id="PZP46101.1"/>
    </source>
</evidence>
<evidence type="ECO:0008006" key="3">
    <source>
        <dbReference type="Google" id="ProtNLM"/>
    </source>
</evidence>
<sequence length="591" mass="68262">MPIKKGTKSIFRKLGSSMQKHNVTVRDTASTLNLTIESNKKRFSPYQGKIIRSIKVQQLNFYQSIDDTTSKKKYFGTQLLTKFHRTTRSSIIRNNLFIKEGDVFYATVAADNERFLRTISYIRDARLNIDSVPGTDSIDIVVVTKDLFSITGSMGSFSSSRVRASVAEYNLGGLGQSIYYSGSYENDRRPTYDASFGYRYNNLFGTFADLTAYTSNIGKNIITGDRNESFQSIEISRPLFSQYKRFMGGISLNHASTRNVYPNLIEQNRYFDYKYTTFDIWGGVNMNVKRYIEDEKNHLRQFLALRYVKYTFHNAPEQIITPFDMRTNTREMALAQFTLFKQDFYQTRYFYNFGTVEDIPYGFNYNLTAGWYRQRRSSRPYLGMDLNNYMLTQSGDIFQFFARGGMFIKNGVQDAGYVFGSTFYSRVMPVGETKVRQVLRASYSEVFNTVTTYPLRINNYQFGLNAFSSDSVVGSRRLSLHSETRFFTPCKILGFILSPYLSSDLSFLTPMKGAFERSSLYIGIGPGLRIRNENLVFGTIEIRSMYFPRQIQGQNSFKIGMSANLRFRFNTNYVNKPDLYNLNDDPNSTIY</sequence>